<keyword evidence="2 3" id="KW-0067">ATP-binding</keyword>
<dbReference type="GO" id="GO:0004674">
    <property type="term" value="F:protein serine/threonine kinase activity"/>
    <property type="evidence" value="ECO:0007669"/>
    <property type="project" value="UniProtKB-KW"/>
</dbReference>
<accession>A0A8S1WGI8</accession>
<keyword evidence="4" id="KW-0808">Transferase</keyword>
<feature type="domain" description="Protein kinase" evidence="5">
    <location>
        <begin position="96"/>
        <end position="353"/>
    </location>
</feature>
<evidence type="ECO:0000256" key="1">
    <source>
        <dbReference type="ARBA" id="ARBA00022741"/>
    </source>
</evidence>
<dbReference type="OrthoDB" id="10260894at2759"/>
<dbReference type="InterPro" id="IPR008271">
    <property type="entry name" value="Ser/Thr_kinase_AS"/>
</dbReference>
<name>A0A8S1WGI8_9CILI</name>
<evidence type="ECO:0000313" key="6">
    <source>
        <dbReference type="EMBL" id="CAD8189168.1"/>
    </source>
</evidence>
<evidence type="ECO:0000313" key="7">
    <source>
        <dbReference type="Proteomes" id="UP000689195"/>
    </source>
</evidence>
<keyword evidence="1 3" id="KW-0547">Nucleotide-binding</keyword>
<dbReference type="Pfam" id="PF00069">
    <property type="entry name" value="Pkinase"/>
    <property type="match status" value="1"/>
</dbReference>
<dbReference type="GO" id="GO:0005524">
    <property type="term" value="F:ATP binding"/>
    <property type="evidence" value="ECO:0007669"/>
    <property type="project" value="UniProtKB-UniRule"/>
</dbReference>
<comment type="similarity">
    <text evidence="4">Belongs to the protein kinase superfamily.</text>
</comment>
<comment type="caution">
    <text evidence="6">The sequence shown here is derived from an EMBL/GenBank/DDBJ whole genome shotgun (WGS) entry which is preliminary data.</text>
</comment>
<proteinExistence type="inferred from homology"/>
<dbReference type="PROSITE" id="PS50011">
    <property type="entry name" value="PROTEIN_KINASE_DOM"/>
    <property type="match status" value="1"/>
</dbReference>
<gene>
    <name evidence="6" type="ORF">PPENT_87.1.T0930067</name>
</gene>
<dbReference type="PANTHER" id="PTHR44167:SF18">
    <property type="entry name" value="PROTEIN KINASE DOMAIN-CONTAINING PROTEIN"/>
    <property type="match status" value="1"/>
</dbReference>
<dbReference type="PROSITE" id="PS00108">
    <property type="entry name" value="PROTEIN_KINASE_ST"/>
    <property type="match status" value="1"/>
</dbReference>
<evidence type="ECO:0000256" key="4">
    <source>
        <dbReference type="RuleBase" id="RU000304"/>
    </source>
</evidence>
<dbReference type="AlphaFoldDB" id="A0A8S1WGI8"/>
<reference evidence="6" key="1">
    <citation type="submission" date="2021-01" db="EMBL/GenBank/DDBJ databases">
        <authorList>
            <consortium name="Genoscope - CEA"/>
            <person name="William W."/>
        </authorList>
    </citation>
    <scope>NUCLEOTIDE SEQUENCE</scope>
</reference>
<evidence type="ECO:0000256" key="2">
    <source>
        <dbReference type="ARBA" id="ARBA00022840"/>
    </source>
</evidence>
<dbReference type="GO" id="GO:0005737">
    <property type="term" value="C:cytoplasm"/>
    <property type="evidence" value="ECO:0007669"/>
    <property type="project" value="TreeGrafter"/>
</dbReference>
<sequence>MICHKKYLIFKESYTIELHSNKVVLQNIKSQIAHIIKFQERSVVDWKLDKKNFRVVAFGIQIDNKWEYFYMDQQNLTLLKQFLDGKVQYQSIFQFYKILGVLGKGAFGTVFKCYNKSDGNLVACKSIKKCSQYDDKDFFNEVFCMQNLKHPNLVQIKEFYIEQKHFYILMEFVEGDTLKQIIKNNLLDEKEKLIIVKQLLSLVNYFHSEGFMYRDFKPQNVLLFENNIEKLKLIDLGLTIQINNVVQSENQLCGTPGYIAPEIFLKNYVYDFKSDIFSLGVVIYELFSGEYLIQNLDHEELLNMNKRFQFNKEILSITKNQTIQKLLQGMLQEDPSMRINSREAMDIIKQMNFNFDELLTTNTD</sequence>
<dbReference type="InterPro" id="IPR000719">
    <property type="entry name" value="Prot_kinase_dom"/>
</dbReference>
<dbReference type="EMBL" id="CAJJDO010000093">
    <property type="protein sequence ID" value="CAD8189168.1"/>
    <property type="molecule type" value="Genomic_DNA"/>
</dbReference>
<dbReference type="PROSITE" id="PS00107">
    <property type="entry name" value="PROTEIN_KINASE_ATP"/>
    <property type="match status" value="1"/>
</dbReference>
<keyword evidence="7" id="KW-1185">Reference proteome</keyword>
<keyword evidence="4" id="KW-0418">Kinase</keyword>
<feature type="binding site" evidence="3">
    <location>
        <position position="129"/>
    </location>
    <ligand>
        <name>ATP</name>
        <dbReference type="ChEBI" id="CHEBI:30616"/>
    </ligand>
</feature>
<protein>
    <recommendedName>
        <fullName evidence="5">Protein kinase domain-containing protein</fullName>
    </recommendedName>
</protein>
<dbReference type="GO" id="GO:0005634">
    <property type="term" value="C:nucleus"/>
    <property type="evidence" value="ECO:0007669"/>
    <property type="project" value="TreeGrafter"/>
</dbReference>
<dbReference type="GO" id="GO:0044773">
    <property type="term" value="P:mitotic DNA damage checkpoint signaling"/>
    <property type="evidence" value="ECO:0007669"/>
    <property type="project" value="TreeGrafter"/>
</dbReference>
<dbReference type="InterPro" id="IPR017441">
    <property type="entry name" value="Protein_kinase_ATP_BS"/>
</dbReference>
<dbReference type="Proteomes" id="UP000689195">
    <property type="component" value="Unassembled WGS sequence"/>
</dbReference>
<keyword evidence="4" id="KW-0723">Serine/threonine-protein kinase</keyword>
<organism evidence="6 7">
    <name type="scientific">Paramecium pentaurelia</name>
    <dbReference type="NCBI Taxonomy" id="43138"/>
    <lineage>
        <taxon>Eukaryota</taxon>
        <taxon>Sar</taxon>
        <taxon>Alveolata</taxon>
        <taxon>Ciliophora</taxon>
        <taxon>Intramacronucleata</taxon>
        <taxon>Oligohymenophorea</taxon>
        <taxon>Peniculida</taxon>
        <taxon>Parameciidae</taxon>
        <taxon>Paramecium</taxon>
    </lineage>
</organism>
<evidence type="ECO:0000259" key="5">
    <source>
        <dbReference type="PROSITE" id="PS50011"/>
    </source>
</evidence>
<dbReference type="PANTHER" id="PTHR44167">
    <property type="entry name" value="OVARIAN-SPECIFIC SERINE/THREONINE-PROTEIN KINASE LOK-RELATED"/>
    <property type="match status" value="1"/>
</dbReference>
<evidence type="ECO:0000256" key="3">
    <source>
        <dbReference type="PROSITE-ProRule" id="PRU10141"/>
    </source>
</evidence>